<dbReference type="EMBL" id="VSSQ01009238">
    <property type="protein sequence ID" value="MPM41079.1"/>
    <property type="molecule type" value="Genomic_DNA"/>
</dbReference>
<evidence type="ECO:0000313" key="2">
    <source>
        <dbReference type="EMBL" id="MPM41079.1"/>
    </source>
</evidence>
<comment type="caution">
    <text evidence="2">The sequence shown here is derived from an EMBL/GenBank/DDBJ whole genome shotgun (WGS) entry which is preliminary data.</text>
</comment>
<sequence length="165" mass="19001">MESTIVQLKDGRIWQLIRTNWDYFYESFSSDEGLTWSVPMKTDIDASSSPGALTRLKSGRLVLVWNRMYPEGETTTTLYDNSAEVKASYMRHQLSIMFSDDDGKTWLTPTVLAKAYNYTPPNDGSWDTSRWLSYPHIFEIEPGILIISTENGGLRIKLNEEDFLR</sequence>
<dbReference type="CDD" id="cd15482">
    <property type="entry name" value="Sialidase_non-viral"/>
    <property type="match status" value="1"/>
</dbReference>
<dbReference type="InterPro" id="IPR011040">
    <property type="entry name" value="Sialidase"/>
</dbReference>
<dbReference type="AlphaFoldDB" id="A0A644ZJR5"/>
<dbReference type="SUPFAM" id="SSF50939">
    <property type="entry name" value="Sialidases"/>
    <property type="match status" value="1"/>
</dbReference>
<proteinExistence type="predicted"/>
<accession>A0A644ZJR5</accession>
<protein>
    <recommendedName>
        <fullName evidence="1">Sialidase domain-containing protein</fullName>
    </recommendedName>
</protein>
<dbReference type="Gene3D" id="2.120.10.10">
    <property type="match status" value="2"/>
</dbReference>
<name>A0A644ZJR5_9ZZZZ</name>
<dbReference type="PANTHER" id="PTHR43752:SF2">
    <property type="entry name" value="BNR_ASP-BOX REPEAT FAMILY PROTEIN"/>
    <property type="match status" value="1"/>
</dbReference>
<dbReference type="PANTHER" id="PTHR43752">
    <property type="entry name" value="BNR/ASP-BOX REPEAT FAMILY PROTEIN"/>
    <property type="match status" value="1"/>
</dbReference>
<dbReference type="InterPro" id="IPR036278">
    <property type="entry name" value="Sialidase_sf"/>
</dbReference>
<reference evidence="2" key="1">
    <citation type="submission" date="2019-08" db="EMBL/GenBank/DDBJ databases">
        <authorList>
            <person name="Kucharzyk K."/>
            <person name="Murdoch R.W."/>
            <person name="Higgins S."/>
            <person name="Loffler F."/>
        </authorList>
    </citation>
    <scope>NUCLEOTIDE SEQUENCE</scope>
</reference>
<evidence type="ECO:0000259" key="1">
    <source>
        <dbReference type="Pfam" id="PF13088"/>
    </source>
</evidence>
<dbReference type="Pfam" id="PF13088">
    <property type="entry name" value="BNR_2"/>
    <property type="match status" value="1"/>
</dbReference>
<organism evidence="2">
    <name type="scientific">bioreactor metagenome</name>
    <dbReference type="NCBI Taxonomy" id="1076179"/>
    <lineage>
        <taxon>unclassified sequences</taxon>
        <taxon>metagenomes</taxon>
        <taxon>ecological metagenomes</taxon>
    </lineage>
</organism>
<gene>
    <name evidence="2" type="ORF">SDC9_87729</name>
</gene>
<feature type="domain" description="Sialidase" evidence="1">
    <location>
        <begin position="3"/>
        <end position="145"/>
    </location>
</feature>